<protein>
    <submittedName>
        <fullName evidence="2">Uncharacterized protein</fullName>
    </submittedName>
</protein>
<organism evidence="2 3">
    <name type="scientific">Deinococcus arenicola</name>
    <dbReference type="NCBI Taxonomy" id="2994950"/>
    <lineage>
        <taxon>Bacteria</taxon>
        <taxon>Thermotogati</taxon>
        <taxon>Deinococcota</taxon>
        <taxon>Deinococci</taxon>
        <taxon>Deinococcales</taxon>
        <taxon>Deinococcaceae</taxon>
        <taxon>Deinococcus</taxon>
    </lineage>
</organism>
<evidence type="ECO:0000313" key="3">
    <source>
        <dbReference type="Proteomes" id="UP001276150"/>
    </source>
</evidence>
<keyword evidence="3" id="KW-1185">Reference proteome</keyword>
<name>A0ABU4DUI5_9DEIO</name>
<evidence type="ECO:0000313" key="2">
    <source>
        <dbReference type="EMBL" id="MDV6376104.1"/>
    </source>
</evidence>
<dbReference type="RefSeq" id="WP_317641457.1">
    <property type="nucleotide sequence ID" value="NZ_JAPMIV010000046.1"/>
</dbReference>
<comment type="caution">
    <text evidence="2">The sequence shown here is derived from an EMBL/GenBank/DDBJ whole genome shotgun (WGS) entry which is preliminary data.</text>
</comment>
<dbReference type="EMBL" id="JAPMIV010000046">
    <property type="protein sequence ID" value="MDV6376104.1"/>
    <property type="molecule type" value="Genomic_DNA"/>
</dbReference>
<gene>
    <name evidence="2" type="ORF">ORD21_16005</name>
</gene>
<proteinExistence type="predicted"/>
<dbReference type="Proteomes" id="UP001276150">
    <property type="component" value="Unassembled WGS sequence"/>
</dbReference>
<sequence length="142" mass="14926">MNVLEQALDLSINALTIPGPAGQHAAAARESLRLARLSADRITYLEHLNSARQSVENAVTALQDTGPAQADNTQTDTAQRDAHTLTREAAQVLDAGRAVLALAVAAHTREGRPQLAQSLAQHAPALDAAARDTHSALEELTA</sequence>
<reference evidence="2 3" key="1">
    <citation type="submission" date="2022-11" db="EMBL/GenBank/DDBJ databases">
        <title>Deinococcus ZS9-10, Low Temperature and Draught-tolerating, UV-resistant Bacteria from Continental Antarctica.</title>
        <authorList>
            <person name="Cheng L."/>
        </authorList>
    </citation>
    <scope>NUCLEOTIDE SEQUENCE [LARGE SCALE GENOMIC DNA]</scope>
    <source>
        <strain evidence="2 3">ZS9-10</strain>
    </source>
</reference>
<evidence type="ECO:0000256" key="1">
    <source>
        <dbReference type="SAM" id="MobiDB-lite"/>
    </source>
</evidence>
<accession>A0ABU4DUI5</accession>
<feature type="region of interest" description="Disordered" evidence="1">
    <location>
        <begin position="60"/>
        <end position="81"/>
    </location>
</feature>